<reference evidence="8 9" key="1">
    <citation type="submission" date="2019-12" db="EMBL/GenBank/DDBJ databases">
        <authorList>
            <person name="Floudas D."/>
            <person name="Bentzer J."/>
            <person name="Ahren D."/>
            <person name="Johansson T."/>
            <person name="Persson P."/>
            <person name="Tunlid A."/>
        </authorList>
    </citation>
    <scope>NUCLEOTIDE SEQUENCE [LARGE SCALE GENOMIC DNA]</scope>
    <source>
        <strain evidence="8 9">CBS 102.39</strain>
    </source>
</reference>
<dbReference type="GO" id="GO:0070125">
    <property type="term" value="P:mitochondrial translational elongation"/>
    <property type="evidence" value="ECO:0007669"/>
    <property type="project" value="TreeGrafter"/>
</dbReference>
<evidence type="ECO:0000256" key="4">
    <source>
        <dbReference type="ARBA" id="ARBA00022946"/>
    </source>
</evidence>
<dbReference type="InterPro" id="IPR036402">
    <property type="entry name" value="EF-Ts_dimer_sf"/>
</dbReference>
<dbReference type="Proteomes" id="UP000521872">
    <property type="component" value="Unassembled WGS sequence"/>
</dbReference>
<dbReference type="SUPFAM" id="SSF54713">
    <property type="entry name" value="Elongation factor Ts (EF-Ts), dimerisation domain"/>
    <property type="match status" value="1"/>
</dbReference>
<feature type="domain" description="Translation elongation factor EFTs/EF1B dimerisation" evidence="7">
    <location>
        <begin position="163"/>
        <end position="333"/>
    </location>
</feature>
<dbReference type="InterPro" id="IPR014039">
    <property type="entry name" value="Transl_elong_EFTs/EF1B_dimer"/>
</dbReference>
<dbReference type="PANTHER" id="PTHR11741">
    <property type="entry name" value="ELONGATION FACTOR TS"/>
    <property type="match status" value="1"/>
</dbReference>
<keyword evidence="4" id="KW-0809">Transit peptide</keyword>
<evidence type="ECO:0000256" key="2">
    <source>
        <dbReference type="ARBA" id="ARBA00022768"/>
    </source>
</evidence>
<accession>A0A8H4QJT7</accession>
<evidence type="ECO:0000256" key="1">
    <source>
        <dbReference type="ARBA" id="ARBA00005532"/>
    </source>
</evidence>
<dbReference type="PANTHER" id="PTHR11741:SF0">
    <property type="entry name" value="ELONGATION FACTOR TS, MITOCHONDRIAL"/>
    <property type="match status" value="1"/>
</dbReference>
<dbReference type="GO" id="GO:0003746">
    <property type="term" value="F:translation elongation factor activity"/>
    <property type="evidence" value="ECO:0007669"/>
    <property type="project" value="UniProtKB-UniRule"/>
</dbReference>
<dbReference type="Gene3D" id="3.30.479.20">
    <property type="entry name" value="Elongation factor Ts, dimerisation domain"/>
    <property type="match status" value="2"/>
</dbReference>
<dbReference type="SUPFAM" id="SSF46934">
    <property type="entry name" value="UBA-like"/>
    <property type="match status" value="1"/>
</dbReference>
<keyword evidence="5 6" id="KW-0496">Mitochondrion</keyword>
<dbReference type="GO" id="GO:0005739">
    <property type="term" value="C:mitochondrion"/>
    <property type="evidence" value="ECO:0007669"/>
    <property type="project" value="UniProtKB-SubCell"/>
</dbReference>
<dbReference type="AlphaFoldDB" id="A0A8H4QJT7"/>
<dbReference type="Pfam" id="PF00889">
    <property type="entry name" value="EF_TS"/>
    <property type="match status" value="1"/>
</dbReference>
<proteinExistence type="inferred from homology"/>
<dbReference type="Gene3D" id="1.10.8.10">
    <property type="entry name" value="DNA helicase RuvA subunit, C-terminal domain"/>
    <property type="match status" value="1"/>
</dbReference>
<dbReference type="HAMAP" id="MF_00050">
    <property type="entry name" value="EF_Ts"/>
    <property type="match status" value="1"/>
</dbReference>
<dbReference type="EMBL" id="JAACJL010000057">
    <property type="protein sequence ID" value="KAF4611662.1"/>
    <property type="molecule type" value="Genomic_DNA"/>
</dbReference>
<name>A0A8H4QJT7_9AGAR</name>
<keyword evidence="9" id="KW-1185">Reference proteome</keyword>
<evidence type="ECO:0000256" key="6">
    <source>
        <dbReference type="HAMAP-Rule" id="MF_03135"/>
    </source>
</evidence>
<evidence type="ECO:0000256" key="3">
    <source>
        <dbReference type="ARBA" id="ARBA00022917"/>
    </source>
</evidence>
<keyword evidence="2 6" id="KW-0251">Elongation factor</keyword>
<comment type="subcellular location">
    <subcellularLocation>
        <location evidence="6">Mitochondrion</location>
    </subcellularLocation>
</comment>
<dbReference type="InterPro" id="IPR001816">
    <property type="entry name" value="Transl_elong_EFTs/EF1B"/>
</dbReference>
<sequence>MKTDQESETQKIDHGYAAYKLRRDFQFGKYSTTRLIFGAQLTHTLPSPPDDEPSSKMLRLSRFSSSSIRASARFYSESPIKVPIALIAELRKQTSVSLSKAREALSATNNNVADALAWLQEDLIKTGEAKAAKVASRETNQGLIATSVLSQGAGLKAVGGVRAAMIELNCETDFVGRNELFAKLAVDIAHTAAFLSEAKSQEPAGFTSLSVEELSEAPLIAHDVSAGPAGTSTTTVHSAIRDTIVKVGENISLRRARAIIEDPNPANTTTVLRLSSYIHNAVHSSIPSGPLAALTLMRLTSSNLPTLLRDEGFRTSLDVLERALSRQIAGSDPASVRGASAEDESALLNQSFFSLPGELNGLLVKDALSKWGEKHEAGVEVVDFSRWSVGGSESP</sequence>
<protein>
    <recommendedName>
        <fullName evidence="6">Elongation factor Ts, mitochondrial</fullName>
        <shortName evidence="6">EF-Ts</shortName>
        <shortName evidence="6">EF-TsMt</shortName>
    </recommendedName>
</protein>
<evidence type="ECO:0000313" key="9">
    <source>
        <dbReference type="Proteomes" id="UP000521872"/>
    </source>
</evidence>
<comment type="function">
    <text evidence="6">Associates with the EF-Tu.GDP complex and induces the exchange of GDP to GTP. It remains bound to the aminoacyl-tRNA.EF-Tu.GTP complex up to the GTP hydrolysis stage on the ribosome.</text>
</comment>
<keyword evidence="3 6" id="KW-0648">Protein biosynthesis</keyword>
<evidence type="ECO:0000259" key="7">
    <source>
        <dbReference type="Pfam" id="PF00889"/>
    </source>
</evidence>
<organism evidence="8 9">
    <name type="scientific">Agrocybe pediades</name>
    <dbReference type="NCBI Taxonomy" id="84607"/>
    <lineage>
        <taxon>Eukaryota</taxon>
        <taxon>Fungi</taxon>
        <taxon>Dikarya</taxon>
        <taxon>Basidiomycota</taxon>
        <taxon>Agaricomycotina</taxon>
        <taxon>Agaricomycetes</taxon>
        <taxon>Agaricomycetidae</taxon>
        <taxon>Agaricales</taxon>
        <taxon>Agaricineae</taxon>
        <taxon>Strophariaceae</taxon>
        <taxon>Agrocybe</taxon>
    </lineage>
</organism>
<gene>
    <name evidence="6" type="primary">TSF1</name>
    <name evidence="8" type="ORF">D9613_004225</name>
</gene>
<evidence type="ECO:0000256" key="5">
    <source>
        <dbReference type="ARBA" id="ARBA00023128"/>
    </source>
</evidence>
<comment type="similarity">
    <text evidence="1 6">Belongs to the EF-Ts family.</text>
</comment>
<comment type="caution">
    <text evidence="8">The sequence shown here is derived from an EMBL/GenBank/DDBJ whole genome shotgun (WGS) entry which is preliminary data.</text>
</comment>
<dbReference type="InterPro" id="IPR009060">
    <property type="entry name" value="UBA-like_sf"/>
</dbReference>
<evidence type="ECO:0000313" key="8">
    <source>
        <dbReference type="EMBL" id="KAF4611662.1"/>
    </source>
</evidence>